<dbReference type="Proteomes" id="UP000266673">
    <property type="component" value="Unassembled WGS sequence"/>
</dbReference>
<dbReference type="SUPFAM" id="SSF56112">
    <property type="entry name" value="Protein kinase-like (PK-like)"/>
    <property type="match status" value="1"/>
</dbReference>
<keyword evidence="2" id="KW-0418">Kinase</keyword>
<dbReference type="GO" id="GO:0004672">
    <property type="term" value="F:protein kinase activity"/>
    <property type="evidence" value="ECO:0007669"/>
    <property type="project" value="InterPro"/>
</dbReference>
<gene>
    <name evidence="2" type="ORF">C2G38_1154248</name>
</gene>
<accession>A0A397VED6</accession>
<dbReference type="STRING" id="44941.A0A397VED6"/>
<dbReference type="Gene3D" id="1.10.510.10">
    <property type="entry name" value="Transferase(Phosphotransferase) domain 1"/>
    <property type="match status" value="1"/>
</dbReference>
<dbReference type="GO" id="GO:0005524">
    <property type="term" value="F:ATP binding"/>
    <property type="evidence" value="ECO:0007669"/>
    <property type="project" value="InterPro"/>
</dbReference>
<dbReference type="PANTHER" id="PTHR11909">
    <property type="entry name" value="CASEIN KINASE-RELATED"/>
    <property type="match status" value="1"/>
</dbReference>
<dbReference type="InterPro" id="IPR008266">
    <property type="entry name" value="Tyr_kinase_AS"/>
</dbReference>
<organism evidence="2 3">
    <name type="scientific">Gigaspora rosea</name>
    <dbReference type="NCBI Taxonomy" id="44941"/>
    <lineage>
        <taxon>Eukaryota</taxon>
        <taxon>Fungi</taxon>
        <taxon>Fungi incertae sedis</taxon>
        <taxon>Mucoromycota</taxon>
        <taxon>Glomeromycotina</taxon>
        <taxon>Glomeromycetes</taxon>
        <taxon>Diversisporales</taxon>
        <taxon>Gigasporaceae</taxon>
        <taxon>Gigaspora</taxon>
    </lineage>
</organism>
<protein>
    <submittedName>
        <fullName evidence="2">Kinase-like domain-containing protein</fullName>
    </submittedName>
</protein>
<evidence type="ECO:0000313" key="3">
    <source>
        <dbReference type="Proteomes" id="UP000266673"/>
    </source>
</evidence>
<dbReference type="Pfam" id="PF00069">
    <property type="entry name" value="Pkinase"/>
    <property type="match status" value="1"/>
</dbReference>
<dbReference type="PROSITE" id="PS50011">
    <property type="entry name" value="PROTEIN_KINASE_DOM"/>
    <property type="match status" value="1"/>
</dbReference>
<reference evidence="2 3" key="1">
    <citation type="submission" date="2018-06" db="EMBL/GenBank/DDBJ databases">
        <title>Comparative genomics reveals the genomic features of Rhizophagus irregularis, R. cerebriforme, R. diaphanum and Gigaspora rosea, and their symbiotic lifestyle signature.</title>
        <authorList>
            <person name="Morin E."/>
            <person name="San Clemente H."/>
            <person name="Chen E.C.H."/>
            <person name="De La Providencia I."/>
            <person name="Hainaut M."/>
            <person name="Kuo A."/>
            <person name="Kohler A."/>
            <person name="Murat C."/>
            <person name="Tang N."/>
            <person name="Roy S."/>
            <person name="Loubradou J."/>
            <person name="Henrissat B."/>
            <person name="Grigoriev I.V."/>
            <person name="Corradi N."/>
            <person name="Roux C."/>
            <person name="Martin F.M."/>
        </authorList>
    </citation>
    <scope>NUCLEOTIDE SEQUENCE [LARGE SCALE GENOMIC DNA]</scope>
    <source>
        <strain evidence="2 3">DAOM 194757</strain>
    </source>
</reference>
<dbReference type="EMBL" id="QKWP01000395">
    <property type="protein sequence ID" value="RIB20835.1"/>
    <property type="molecule type" value="Genomic_DNA"/>
</dbReference>
<dbReference type="AlphaFoldDB" id="A0A397VED6"/>
<dbReference type="InterPro" id="IPR050235">
    <property type="entry name" value="CK1_Ser-Thr_kinase"/>
</dbReference>
<dbReference type="OrthoDB" id="2353287at2759"/>
<keyword evidence="3" id="KW-1185">Reference proteome</keyword>
<proteinExistence type="predicted"/>
<feature type="domain" description="Protein kinase" evidence="1">
    <location>
        <begin position="1"/>
        <end position="191"/>
    </location>
</feature>
<dbReference type="InterPro" id="IPR000719">
    <property type="entry name" value="Prot_kinase_dom"/>
</dbReference>
<dbReference type="InterPro" id="IPR011009">
    <property type="entry name" value="Kinase-like_dom_sf"/>
</dbReference>
<evidence type="ECO:0000259" key="1">
    <source>
        <dbReference type="PROSITE" id="PS50011"/>
    </source>
</evidence>
<evidence type="ECO:0000313" key="2">
    <source>
        <dbReference type="EMBL" id="RIB20835.1"/>
    </source>
</evidence>
<keyword evidence="2" id="KW-0808">Transferase</keyword>
<comment type="caution">
    <text evidence="2">The sequence shown here is derived from an EMBL/GenBank/DDBJ whole genome shotgun (WGS) entry which is preliminary data.</text>
</comment>
<sequence length="191" mass="22069">MLKGLNSRTIRNVPILIESDNNHLVIQPVCQHFRNDIVTNFQAQHCKELLNLLKKIHELGLYHRDVRPSNIMLDIENNSLVLVDWGSAIFNPKNKKVPYKGTTTYASPSILDNDMGNYVPKPADDLHSFVRTMYVLRNPLKKPDLASSSTQDIKDYWHNELNDRALWKEMLDAIDNNQIDVLEKVCDIFKT</sequence>
<name>A0A397VED6_9GLOM</name>
<dbReference type="PROSITE" id="PS00109">
    <property type="entry name" value="PROTEIN_KINASE_TYR"/>
    <property type="match status" value="1"/>
</dbReference>